<keyword evidence="1" id="KW-0157">Chromophore</keyword>
<protein>
    <recommendedName>
        <fullName evidence="9">PAS domain-containing protein</fullName>
    </recommendedName>
</protein>
<feature type="compositionally biased region" description="Low complexity" evidence="7">
    <location>
        <begin position="1229"/>
        <end position="1246"/>
    </location>
</feature>
<feature type="transmembrane region" description="Helical" evidence="8">
    <location>
        <begin position="261"/>
        <end position="280"/>
    </location>
</feature>
<evidence type="ECO:0000256" key="2">
    <source>
        <dbReference type="ARBA" id="ARBA00022606"/>
    </source>
</evidence>
<feature type="transmembrane region" description="Helical" evidence="8">
    <location>
        <begin position="456"/>
        <end position="474"/>
    </location>
</feature>
<dbReference type="SMART" id="SM00091">
    <property type="entry name" value="PAS"/>
    <property type="match status" value="3"/>
</dbReference>
<keyword evidence="3" id="KW-0808">Transferase</keyword>
<dbReference type="PANTHER" id="PTHR31600">
    <property type="entry name" value="TINY MACROCYSTS PROTEIN B-RELATED"/>
    <property type="match status" value="1"/>
</dbReference>
<feature type="region of interest" description="Disordered" evidence="7">
    <location>
        <begin position="1108"/>
        <end position="1177"/>
    </location>
</feature>
<feature type="compositionally biased region" description="Low complexity" evidence="7">
    <location>
        <begin position="2429"/>
        <end position="2461"/>
    </location>
</feature>
<dbReference type="GO" id="GO:0016301">
    <property type="term" value="F:kinase activity"/>
    <property type="evidence" value="ECO:0007669"/>
    <property type="project" value="UniProtKB-KW"/>
</dbReference>
<evidence type="ECO:0000256" key="1">
    <source>
        <dbReference type="ARBA" id="ARBA00022543"/>
    </source>
</evidence>
<reference evidence="10" key="1">
    <citation type="journal article" date="2020" name="bioRxiv">
        <title>Comparative genomics of Chlamydomonas.</title>
        <authorList>
            <person name="Craig R.J."/>
            <person name="Hasan A.R."/>
            <person name="Ness R.W."/>
            <person name="Keightley P.D."/>
        </authorList>
    </citation>
    <scope>NUCLEOTIDE SEQUENCE</scope>
    <source>
        <strain evidence="10">CCAP 11/70</strain>
    </source>
</reference>
<evidence type="ECO:0000256" key="6">
    <source>
        <dbReference type="ARBA" id="ARBA00022840"/>
    </source>
</evidence>
<dbReference type="InterPro" id="IPR013767">
    <property type="entry name" value="PAS_fold"/>
</dbReference>
<dbReference type="GO" id="GO:0006355">
    <property type="term" value="P:regulation of DNA-templated transcription"/>
    <property type="evidence" value="ECO:0007669"/>
    <property type="project" value="InterPro"/>
</dbReference>
<feature type="transmembrane region" description="Helical" evidence="8">
    <location>
        <begin position="218"/>
        <end position="241"/>
    </location>
</feature>
<feature type="region of interest" description="Disordered" evidence="7">
    <location>
        <begin position="819"/>
        <end position="850"/>
    </location>
</feature>
<feature type="compositionally biased region" description="Polar residues" evidence="7">
    <location>
        <begin position="2560"/>
        <end position="2570"/>
    </location>
</feature>
<dbReference type="Proteomes" id="UP000612055">
    <property type="component" value="Unassembled WGS sequence"/>
</dbReference>
<organism evidence="10 11">
    <name type="scientific">Edaphochlamys debaryana</name>
    <dbReference type="NCBI Taxonomy" id="47281"/>
    <lineage>
        <taxon>Eukaryota</taxon>
        <taxon>Viridiplantae</taxon>
        <taxon>Chlorophyta</taxon>
        <taxon>core chlorophytes</taxon>
        <taxon>Chlorophyceae</taxon>
        <taxon>CS clade</taxon>
        <taxon>Chlamydomonadales</taxon>
        <taxon>Chlamydomonadales incertae sedis</taxon>
        <taxon>Edaphochlamys</taxon>
    </lineage>
</organism>
<evidence type="ECO:0000256" key="4">
    <source>
        <dbReference type="ARBA" id="ARBA00022741"/>
    </source>
</evidence>
<dbReference type="InterPro" id="IPR000014">
    <property type="entry name" value="PAS"/>
</dbReference>
<feature type="region of interest" description="Disordered" evidence="7">
    <location>
        <begin position="1"/>
        <end position="45"/>
    </location>
</feature>
<feature type="transmembrane region" description="Helical" evidence="8">
    <location>
        <begin position="173"/>
        <end position="193"/>
    </location>
</feature>
<feature type="region of interest" description="Disordered" evidence="7">
    <location>
        <begin position="2415"/>
        <end position="2570"/>
    </location>
</feature>
<dbReference type="PROSITE" id="PS50112">
    <property type="entry name" value="PAS"/>
    <property type="match status" value="2"/>
</dbReference>
<dbReference type="OrthoDB" id="542352at2759"/>
<feature type="region of interest" description="Disordered" evidence="7">
    <location>
        <begin position="1418"/>
        <end position="1475"/>
    </location>
</feature>
<feature type="transmembrane region" description="Helical" evidence="8">
    <location>
        <begin position="317"/>
        <end position="336"/>
    </location>
</feature>
<dbReference type="Pfam" id="PF13188">
    <property type="entry name" value="PAS_8"/>
    <property type="match status" value="1"/>
</dbReference>
<feature type="domain" description="PAS" evidence="9">
    <location>
        <begin position="884"/>
        <end position="946"/>
    </location>
</feature>
<feature type="compositionally biased region" description="Gly residues" evidence="7">
    <location>
        <begin position="2067"/>
        <end position="2078"/>
    </location>
</feature>
<accession>A0A836C2W0</accession>
<dbReference type="SUPFAM" id="SSF55785">
    <property type="entry name" value="PYP-like sensor domain (PAS domain)"/>
    <property type="match status" value="1"/>
</dbReference>
<keyword evidence="8" id="KW-1133">Transmembrane helix</keyword>
<name>A0A836C2W0_9CHLO</name>
<keyword evidence="8" id="KW-0812">Transmembrane</keyword>
<feature type="region of interest" description="Disordered" evidence="7">
    <location>
        <begin position="2067"/>
        <end position="2122"/>
    </location>
</feature>
<feature type="region of interest" description="Disordered" evidence="7">
    <location>
        <begin position="1772"/>
        <end position="1818"/>
    </location>
</feature>
<keyword evidence="1" id="KW-0675">Receptor</keyword>
<keyword evidence="2" id="KW-0716">Sensory transduction</keyword>
<dbReference type="NCBIfam" id="TIGR00229">
    <property type="entry name" value="sensory_box"/>
    <property type="match status" value="1"/>
</dbReference>
<keyword evidence="1" id="KW-0600">Photoreceptor protein</keyword>
<dbReference type="EMBL" id="JAEHOE010000016">
    <property type="protein sequence ID" value="KAG2497034.1"/>
    <property type="molecule type" value="Genomic_DNA"/>
</dbReference>
<keyword evidence="6" id="KW-0067">ATP-binding</keyword>
<feature type="compositionally biased region" description="Low complexity" evidence="7">
    <location>
        <begin position="1856"/>
        <end position="1866"/>
    </location>
</feature>
<evidence type="ECO:0000313" key="11">
    <source>
        <dbReference type="Proteomes" id="UP000612055"/>
    </source>
</evidence>
<feature type="transmembrane region" description="Helical" evidence="8">
    <location>
        <begin position="287"/>
        <end position="305"/>
    </location>
</feature>
<feature type="transmembrane region" description="Helical" evidence="8">
    <location>
        <begin position="2620"/>
        <end position="2644"/>
    </location>
</feature>
<evidence type="ECO:0000256" key="8">
    <source>
        <dbReference type="SAM" id="Phobius"/>
    </source>
</evidence>
<feature type="transmembrane region" description="Helical" evidence="8">
    <location>
        <begin position="2837"/>
        <end position="2858"/>
    </location>
</feature>
<comment type="caution">
    <text evidence="10">The sequence shown here is derived from an EMBL/GenBank/DDBJ whole genome shotgun (WGS) entry which is preliminary data.</text>
</comment>
<feature type="region of interest" description="Disordered" evidence="7">
    <location>
        <begin position="2013"/>
        <end position="2049"/>
    </location>
</feature>
<dbReference type="CDD" id="cd00130">
    <property type="entry name" value="PAS"/>
    <property type="match status" value="1"/>
</dbReference>
<feature type="region of interest" description="Disordered" evidence="7">
    <location>
        <begin position="1914"/>
        <end position="1941"/>
    </location>
</feature>
<dbReference type="Pfam" id="PF25474">
    <property type="entry name" value="TPR_TmcB"/>
    <property type="match status" value="1"/>
</dbReference>
<dbReference type="InterPro" id="IPR057352">
    <property type="entry name" value="TPR_TmcB/C"/>
</dbReference>
<dbReference type="GO" id="GO:0009881">
    <property type="term" value="F:photoreceptor activity"/>
    <property type="evidence" value="ECO:0007669"/>
    <property type="project" value="UniProtKB-KW"/>
</dbReference>
<keyword evidence="5" id="KW-0418">Kinase</keyword>
<feature type="compositionally biased region" description="Acidic residues" evidence="7">
    <location>
        <begin position="2415"/>
        <end position="2426"/>
    </location>
</feature>
<evidence type="ECO:0000313" key="10">
    <source>
        <dbReference type="EMBL" id="KAG2497034.1"/>
    </source>
</evidence>
<feature type="compositionally biased region" description="Gly residues" evidence="7">
    <location>
        <begin position="1"/>
        <end position="10"/>
    </location>
</feature>
<feature type="region of interest" description="Disordered" evidence="7">
    <location>
        <begin position="1582"/>
        <end position="1601"/>
    </location>
</feature>
<feature type="compositionally biased region" description="Low complexity" evidence="7">
    <location>
        <begin position="1582"/>
        <end position="1595"/>
    </location>
</feature>
<feature type="transmembrane region" description="Helical" evidence="8">
    <location>
        <begin position="130"/>
        <end position="153"/>
    </location>
</feature>
<feature type="compositionally biased region" description="Polar residues" evidence="7">
    <location>
        <begin position="13"/>
        <end position="24"/>
    </location>
</feature>
<feature type="compositionally biased region" description="Low complexity" evidence="7">
    <location>
        <begin position="2032"/>
        <end position="2042"/>
    </location>
</feature>
<keyword evidence="11" id="KW-1185">Reference proteome</keyword>
<feature type="transmembrane region" description="Helical" evidence="8">
    <location>
        <begin position="2361"/>
        <end position="2381"/>
    </location>
</feature>
<dbReference type="Pfam" id="PF00989">
    <property type="entry name" value="PAS"/>
    <property type="match status" value="1"/>
</dbReference>
<feature type="domain" description="PAS" evidence="9">
    <location>
        <begin position="647"/>
        <end position="699"/>
    </location>
</feature>
<feature type="compositionally biased region" description="Basic and acidic residues" evidence="7">
    <location>
        <begin position="2110"/>
        <end position="2122"/>
    </location>
</feature>
<evidence type="ECO:0000256" key="3">
    <source>
        <dbReference type="ARBA" id="ARBA00022679"/>
    </source>
</evidence>
<dbReference type="FunFam" id="3.30.450.20:FF:000060">
    <property type="entry name" value="Sensor protein FixL"/>
    <property type="match status" value="1"/>
</dbReference>
<dbReference type="GO" id="GO:0005524">
    <property type="term" value="F:ATP binding"/>
    <property type="evidence" value="ECO:0007669"/>
    <property type="project" value="UniProtKB-KW"/>
</dbReference>
<proteinExistence type="predicted"/>
<feature type="compositionally biased region" description="Polar residues" evidence="7">
    <location>
        <begin position="1681"/>
        <end position="1690"/>
    </location>
</feature>
<feature type="region of interest" description="Disordered" evidence="7">
    <location>
        <begin position="1228"/>
        <end position="1290"/>
    </location>
</feature>
<evidence type="ECO:0000259" key="9">
    <source>
        <dbReference type="PROSITE" id="PS50112"/>
    </source>
</evidence>
<feature type="region of interest" description="Disordered" evidence="7">
    <location>
        <begin position="1832"/>
        <end position="1902"/>
    </location>
</feature>
<feature type="region of interest" description="Disordered" evidence="7">
    <location>
        <begin position="1674"/>
        <end position="1724"/>
    </location>
</feature>
<evidence type="ECO:0000256" key="7">
    <source>
        <dbReference type="SAM" id="MobiDB-lite"/>
    </source>
</evidence>
<dbReference type="InterPro" id="IPR052994">
    <property type="entry name" value="Tiny_macrocysts_regulators"/>
</dbReference>
<dbReference type="InterPro" id="IPR035965">
    <property type="entry name" value="PAS-like_dom_sf"/>
</dbReference>
<feature type="compositionally biased region" description="Low complexity" evidence="7">
    <location>
        <begin position="1427"/>
        <end position="1450"/>
    </location>
</feature>
<dbReference type="PANTHER" id="PTHR31600:SF2">
    <property type="entry name" value="GAMETE ENRICHED GENE 10 PROTEIN-RELATED"/>
    <property type="match status" value="1"/>
</dbReference>
<gene>
    <name evidence="10" type="ORF">HYH03_005036</name>
</gene>
<evidence type="ECO:0000256" key="5">
    <source>
        <dbReference type="ARBA" id="ARBA00022777"/>
    </source>
</evidence>
<dbReference type="Gene3D" id="3.30.450.20">
    <property type="entry name" value="PAS domain"/>
    <property type="match status" value="2"/>
</dbReference>
<keyword evidence="8" id="KW-0472">Membrane</keyword>
<keyword evidence="4" id="KW-0547">Nucleotide-binding</keyword>
<sequence>MKKSGRGGGSALDDSSSIGSFNSRGTRDTALPQTRDVEEADTDDLKTDQGLEKGLFGVLYTLSKEKVDGSKLVGVVKLVLDFLQQVVVLLSADYGWYPWVDEWTDRLTWLWEGIGYLNFQQELSKVSYQLYAGVLYGIGALLLLSLALCAYVGYCFRQHKFKYVWPVWTLRVVTFYVSAMGVFFVSINCHMFAKDDSEYKKGYLEKYPDRKCSDFPQILNVVVAVVLAFVYSLIVFVTTAADFELDPLSTSLLAGAHPHVELINLVAKTVFMLASAVLVVDIPKLQALIFAATMAVQFYTTIRWVPSTLGWVNDMRSGFMLSLTWVSILLVVLKYLNGSNNPYSNTATNITIVTLAVSRPAARYFKAVAGTRDSFARKTRVPVALGTGWLLCFLRRRYVMNKAVAAFKAAAPHAKPKEVFKFWDVYEVEHVARICRTPGKEMDTQDEEAVQLADRILRAGIVLFPASAFAHILYSNLLIEVQNLNQAGQSQLMAAKKLNPGYVDRFAIFVREQQRLQQAHTSTTGDAAVDLMSYVEFQRNYRLLARATQRALTAQQAFWRLLLRSQIRFSQLTASFANIEAAQERAIKTYRMVLDRYPNSVKLLRSYARFQQDVMNNPWRASQIYEKADKLEEQQAVAQDNLLYNNDVSSMLTKVDDKTNAIAVINASGIIQMTNKNLQKLFGYKASELEGQNVSILMPAPYNTRHNGYIAAYISTGVPKVMGQVRELIALHRRRYVFPIVLAVSKLSGQGADSQFLGVIRASEASTKAVRVWVMPNGVTLCVDEQFEDMFGISPADCIGRPFKDLVTQQDTLQELLDALQSPPPPSPEEGAGGGSGGTDPPTAAPSRKLHVQHKYAASVHVTATITRGGTVDEPLYVVCLAPVAATPNALVVMNRTSNIVWANKTASQMLGYAHKSFLLMGLEALLPDHYKGLHSVGMRTLMQRKAANTCKAGQTVLMCSSNRASVPVRLSVSQKAEGDDNLLTVVEATKVTMEAGLDERRVKVEVSPTGEIVAVLSTHSPASLLGVAPSALLGWNLFQLVPEMAQLAPTGPMQEEAVEEMRAVSMDRTCPVYLRVKFGNPQGANEAALGVSKSHALSLAMIPEAREGAPGLSTSGAEAAPSGTREARSPAAPQGPVPQPNIVGCGTAARERWKSATASAGVHHTGGTDSAGAVDSADGHAATGSFRSAFLAAVTSAAASTSGARGSMSSSQLARVAAASADAEGGLPPRVASAPGAPASAASAPLAPPPEGSGNATVGGSGRRAALAPAPEQASLRASPFQSATSPALEAAAAQMTALQEATAADGALGPRERSTRLSGWGKQGVLSMAMRPVILEVDGTSGEANLMVSIWNPDKVATILEVSRDGDIHTCGLDELHPAGPLFGMGPTQLSQFNLRDILGMPAGCALPASFYGNPSGSTKDKPGARAGAGATAGRPSGGSATAKKGAGPEITAAAKGSVGPSMGAGGGSSGSSLLRKGPSSILHLLARHADGKPLPVLAQAIPKRGSSSTFYVRVQLMPNSGSNQLAGGFATGNILAGLYGSGPQVPPPKAEPEAIAFVAPWVPARAAVAFHHNIHHSHAAPNAAAPTSAVPPGVSNERDPWSTARAALAFPLASAAARSARAAATSAGDASTPLPQPQAAHSVAVAAAGGPLAGRPPRASAPGFREAAALSASATASQEPLVTSRKSLGSAFRPPSLWPRHSEPNGRPGEQAVSRRSRDEGATLVHHNVVFEEGEERQSVGVFLPMPAQTGAGATQIYANAAADLSRSNSDLSQHLSSPEGAQRGRVLTETGGSDPPDRPLDVSEGESSGADSTALALRRTMAPLAMAGRKSMRRGLSSDALNGTGSGHLGPSREPSSARSPAGITPPSSREGLEGSFSEGTGPGPVAEAKSTGFPSQETEDAALLDRRAGSVTQQTPYEAPPMHSGRSRRNSVELSPRARLSEATLKKFGHQAASVNGDAAPAGPLDYNPKELATVGQWLQHANTVDPRDVSLDPGSRSAESRAEVAFAGLDGPDGSPEDTAQGMAGPNGPNNGSPNGARMPPSILRYGSMYRGWQAPAGADGGELAGMQGEAGGADRQASRRWGGPGSDDAGSDGNELGPEDAGDGDKDDQQRHADFQRGKRLKRILKVLERPEARRAINRFWTHSCLITVFLLLAHVGCFTGIMVLLDNLSGCVLDLSDGGMALDYMHHAAYDIRVLDQIYKNVTHPELYTPEDVDEIAADLRVQNDMFERLYVERYRRYPQDHPRKKKELEHHWEAYDITLKYVINASDTPVTYENRTYNLFELGATFLIISKNIQANHRFILNTTGGHLSDLPDFRLIHEQIVWGFVDGYVTVLDTTAEDCEEQAQQTNDVMLALLVVEACCLVGAACCYLAYRLIQVDQYRCSLFSVFLAIPSATIKALASRRIDADEDDSDEEDLTGGDAPAVARPPAVAAASADAPAPRSKSAASTASPPGVLKPSSTLHYRGTMPRTQSNLRASFRDHAPPGVTTPADLAAPGPAAGGPDGARTRQQQAGGTGPGARQGPPPVQEEPGDLFGVEAGPDGLRPGPSPTQPQGSRATWSSKSCAASMSLAAEKARRAAKRCKGGLMQLFRQRSRMAGTDKILLHHSLQNWWLMIPLLFWAALIISFYAASYALLSDLYEPIETTNVVSFTVWRNSRLAYLSHELCCRTGLWPYPDYRDRLCNRKLLAAMEYKVLLYGSDHYDRALVANVTMGGVHRIGESSGIIHSSEQIEDLLFFTRECLRFNQSSCFPPGHQYYEQTHGGVNALIAGIFNNVDLLLKDGDAALTLANQHMQFIVSVGFEDARDGLIAIRETFEDTVQSAINTIEALQISLFVVSFFLLAAFVLYMVRPFVRYTREEATHMAKMLSELPPESDITRRVELALGVGKQAAAKAVKAVQPTDLSVAQREPSRYGLVPMRSGSLHV</sequence>